<dbReference type="OrthoDB" id="1823184at2"/>
<sequence>MLVDKERFMLVEEELRKQGVLARFEAENGKILGHMMITFIEIPPEIEIESFSGSVRAFGASFDFYDMIIGIAIDLATGKPVSKAWLTPQVDSAVEPSEEWLEFFLKTLFERLAEDGIGMPIYCFVNDHSDITIVPTINE</sequence>
<evidence type="ECO:0000313" key="2">
    <source>
        <dbReference type="Proteomes" id="UP000014113"/>
    </source>
</evidence>
<proteinExistence type="predicted"/>
<dbReference type="RefSeq" id="WP_016184305.1">
    <property type="nucleotide sequence ID" value="NZ_JXKI01000019.1"/>
</dbReference>
<protein>
    <submittedName>
        <fullName evidence="1">Uncharacterized protein</fullName>
    </submittedName>
</protein>
<reference evidence="1 2" key="1">
    <citation type="submission" date="2013-03" db="EMBL/GenBank/DDBJ databases">
        <title>The Genome Sequence of Enterococcus columbae ATCC_51263 (PacBio/Illumina hybrid assembly).</title>
        <authorList>
            <consortium name="The Broad Institute Genomics Platform"/>
            <consortium name="The Broad Institute Genome Sequencing Center for Infectious Disease"/>
            <person name="Earl A."/>
            <person name="Russ C."/>
            <person name="Gilmore M."/>
            <person name="Surin D."/>
            <person name="Walker B."/>
            <person name="Young S."/>
            <person name="Zeng Q."/>
            <person name="Gargeya S."/>
            <person name="Fitzgerald M."/>
            <person name="Haas B."/>
            <person name="Abouelleil A."/>
            <person name="Allen A.W."/>
            <person name="Alvarado L."/>
            <person name="Arachchi H.M."/>
            <person name="Berlin A.M."/>
            <person name="Chapman S.B."/>
            <person name="Gainer-Dewar J."/>
            <person name="Goldberg J."/>
            <person name="Griggs A."/>
            <person name="Gujja S."/>
            <person name="Hansen M."/>
            <person name="Howarth C."/>
            <person name="Imamovic A."/>
            <person name="Ireland A."/>
            <person name="Larimer J."/>
            <person name="McCowan C."/>
            <person name="Murphy C."/>
            <person name="Pearson M."/>
            <person name="Poon T.W."/>
            <person name="Priest M."/>
            <person name="Roberts A."/>
            <person name="Saif S."/>
            <person name="Shea T."/>
            <person name="Sisk P."/>
            <person name="Sykes S."/>
            <person name="Wortman J."/>
            <person name="Nusbaum C."/>
            <person name="Birren B."/>
        </authorList>
    </citation>
    <scope>NUCLEOTIDE SEQUENCE [LARGE SCALE GENOMIC DNA]</scope>
    <source>
        <strain evidence="1 2">ATCC 51263</strain>
    </source>
</reference>
<dbReference type="eggNOG" id="ENOG502ZIVN">
    <property type="taxonomic scope" value="Bacteria"/>
</dbReference>
<gene>
    <name evidence="1" type="ORF">I568_00066</name>
</gene>
<dbReference type="PATRIC" id="fig|1121865.3.peg.2153"/>
<accession>S1NFD3</accession>
<organism evidence="1 2">
    <name type="scientific">Enterococcus columbae DSM 7374 = ATCC 51263</name>
    <dbReference type="NCBI Taxonomy" id="1121865"/>
    <lineage>
        <taxon>Bacteria</taxon>
        <taxon>Bacillati</taxon>
        <taxon>Bacillota</taxon>
        <taxon>Bacilli</taxon>
        <taxon>Lactobacillales</taxon>
        <taxon>Enterococcaceae</taxon>
        <taxon>Enterococcus</taxon>
    </lineage>
</organism>
<dbReference type="EMBL" id="ASWJ01000001">
    <property type="protein sequence ID" value="EOW87780.1"/>
    <property type="molecule type" value="Genomic_DNA"/>
</dbReference>
<name>S1NFD3_9ENTE</name>
<keyword evidence="2" id="KW-1185">Reference proteome</keyword>
<dbReference type="AlphaFoldDB" id="S1NFD3"/>
<dbReference type="Proteomes" id="UP000014113">
    <property type="component" value="Unassembled WGS sequence"/>
</dbReference>
<evidence type="ECO:0000313" key="1">
    <source>
        <dbReference type="EMBL" id="EOW87780.1"/>
    </source>
</evidence>
<comment type="caution">
    <text evidence="1">The sequence shown here is derived from an EMBL/GenBank/DDBJ whole genome shotgun (WGS) entry which is preliminary data.</text>
</comment>